<dbReference type="Pfam" id="PF12697">
    <property type="entry name" value="Abhydrolase_6"/>
    <property type="match status" value="1"/>
</dbReference>
<evidence type="ECO:0000313" key="3">
    <source>
        <dbReference type="Proteomes" id="UP001501645"/>
    </source>
</evidence>
<sequence>MEIILVPGLWLDADSWSAVTPALEAAGHAPQPLTLPGVGDPSPDGIGIAEWIDAVVSEIDSAEAPVVLVGHSGGGNVVWGAADARPGRVARVVFVDTVPPPPGSHISEFPVEDGVVPFPGWDFFPDEDVHDLDAATRARTEPLTHSIPARVPTDAIRLVDPRRHEVPVTLLMGGMDERALRAEIAQWGAYAAEFDAIADSEVVRIGSAHWPQFTQPDRVAELIIAAVR</sequence>
<dbReference type="PANTHER" id="PTHR37017">
    <property type="entry name" value="AB HYDROLASE-1 DOMAIN-CONTAINING PROTEIN-RELATED"/>
    <property type="match status" value="1"/>
</dbReference>
<proteinExistence type="predicted"/>
<evidence type="ECO:0000313" key="2">
    <source>
        <dbReference type="EMBL" id="GAA4779078.1"/>
    </source>
</evidence>
<dbReference type="InterPro" id="IPR000073">
    <property type="entry name" value="AB_hydrolase_1"/>
</dbReference>
<keyword evidence="2" id="KW-0378">Hydrolase</keyword>
<dbReference type="GO" id="GO:0016787">
    <property type="term" value="F:hydrolase activity"/>
    <property type="evidence" value="ECO:0007669"/>
    <property type="project" value="UniProtKB-KW"/>
</dbReference>
<dbReference type="Proteomes" id="UP001501645">
    <property type="component" value="Unassembled WGS sequence"/>
</dbReference>
<feature type="domain" description="AB hydrolase-1" evidence="1">
    <location>
        <begin position="3"/>
        <end position="221"/>
    </location>
</feature>
<reference evidence="3" key="1">
    <citation type="journal article" date="2019" name="Int. J. Syst. Evol. Microbiol.">
        <title>The Global Catalogue of Microorganisms (GCM) 10K type strain sequencing project: providing services to taxonomists for standard genome sequencing and annotation.</title>
        <authorList>
            <consortium name="The Broad Institute Genomics Platform"/>
            <consortium name="The Broad Institute Genome Sequencing Center for Infectious Disease"/>
            <person name="Wu L."/>
            <person name="Ma J."/>
        </authorList>
    </citation>
    <scope>NUCLEOTIDE SEQUENCE [LARGE SCALE GENOMIC DNA]</scope>
    <source>
        <strain evidence="3">JCM 18537</strain>
    </source>
</reference>
<protein>
    <submittedName>
        <fullName evidence="2">Alpha/beta hydrolase</fullName>
    </submittedName>
</protein>
<dbReference type="InterPro" id="IPR029058">
    <property type="entry name" value="AB_hydrolase_fold"/>
</dbReference>
<evidence type="ECO:0000259" key="1">
    <source>
        <dbReference type="Pfam" id="PF12697"/>
    </source>
</evidence>
<comment type="caution">
    <text evidence="2">The sequence shown here is derived from an EMBL/GenBank/DDBJ whole genome shotgun (WGS) entry which is preliminary data.</text>
</comment>
<name>A0ABP9AG30_9MICO</name>
<organism evidence="2 3">
    <name type="scientific">Microbacterium gilvum</name>
    <dbReference type="NCBI Taxonomy" id="1336204"/>
    <lineage>
        <taxon>Bacteria</taxon>
        <taxon>Bacillati</taxon>
        <taxon>Actinomycetota</taxon>
        <taxon>Actinomycetes</taxon>
        <taxon>Micrococcales</taxon>
        <taxon>Microbacteriaceae</taxon>
        <taxon>Microbacterium</taxon>
    </lineage>
</organism>
<dbReference type="Gene3D" id="3.40.50.1820">
    <property type="entry name" value="alpha/beta hydrolase"/>
    <property type="match status" value="1"/>
</dbReference>
<dbReference type="PANTHER" id="PTHR37017:SF11">
    <property type="entry name" value="ESTERASE_LIPASE_THIOESTERASE DOMAIN-CONTAINING PROTEIN"/>
    <property type="match status" value="1"/>
</dbReference>
<dbReference type="RefSeq" id="WP_345439678.1">
    <property type="nucleotide sequence ID" value="NZ_BAABKO010000004.1"/>
</dbReference>
<gene>
    <name evidence="2" type="ORF">GCM10023351_25080</name>
</gene>
<accession>A0ABP9AG30</accession>
<dbReference type="InterPro" id="IPR052897">
    <property type="entry name" value="Sec-Metab_Biosynth_Hydrolase"/>
</dbReference>
<keyword evidence="3" id="KW-1185">Reference proteome</keyword>
<dbReference type="EMBL" id="BAABKO010000004">
    <property type="protein sequence ID" value="GAA4779078.1"/>
    <property type="molecule type" value="Genomic_DNA"/>
</dbReference>
<dbReference type="SUPFAM" id="SSF53474">
    <property type="entry name" value="alpha/beta-Hydrolases"/>
    <property type="match status" value="1"/>
</dbReference>